<gene>
    <name evidence="2" type="ORF">KI659_03845</name>
</gene>
<dbReference type="AlphaFoldDB" id="A0AAP2CEW1"/>
<sequence>MQRTITNPIFDDKVTFLKTSEETNREYTLLEIELAPKGGNPLHFHTCYTETFTAKEGQLEVKQEGGKSKILQPGESYKVAIMEPHGFHNPNDDKITFHVKLEPGQKGFEDSIRIMYGLAHDGLADKRGLPKDLATNFILAEMGNMESPAFIFKLLSPLGKYMAKKAIKKGKKKELLEMYCK</sequence>
<dbReference type="Proteomes" id="UP001319104">
    <property type="component" value="Unassembled WGS sequence"/>
</dbReference>
<dbReference type="Gene3D" id="2.60.120.10">
    <property type="entry name" value="Jelly Rolls"/>
    <property type="match status" value="1"/>
</dbReference>
<dbReference type="InterPro" id="IPR014710">
    <property type="entry name" value="RmlC-like_jellyroll"/>
</dbReference>
<dbReference type="SUPFAM" id="SSF51182">
    <property type="entry name" value="RmlC-like cupins"/>
    <property type="match status" value="1"/>
</dbReference>
<proteinExistence type="predicted"/>
<feature type="domain" description="Cupin type-2" evidence="1">
    <location>
        <begin position="32"/>
        <end position="96"/>
    </location>
</feature>
<dbReference type="InterPro" id="IPR053146">
    <property type="entry name" value="QDO-like"/>
</dbReference>
<evidence type="ECO:0000259" key="1">
    <source>
        <dbReference type="Pfam" id="PF07883"/>
    </source>
</evidence>
<organism evidence="2 3">
    <name type="scientific">Litoribacter ruber</name>
    <dbReference type="NCBI Taxonomy" id="702568"/>
    <lineage>
        <taxon>Bacteria</taxon>
        <taxon>Pseudomonadati</taxon>
        <taxon>Bacteroidota</taxon>
        <taxon>Cytophagia</taxon>
        <taxon>Cytophagales</taxon>
        <taxon>Cyclobacteriaceae</taxon>
        <taxon>Litoribacter</taxon>
    </lineage>
</organism>
<dbReference type="PANTHER" id="PTHR36440:SF1">
    <property type="entry name" value="PUTATIVE (AFU_ORTHOLOGUE AFUA_8G07350)-RELATED"/>
    <property type="match status" value="1"/>
</dbReference>
<reference evidence="2 3" key="1">
    <citation type="submission" date="2021-05" db="EMBL/GenBank/DDBJ databases">
        <authorList>
            <person name="Zhang Z.D."/>
            <person name="Osman G."/>
        </authorList>
    </citation>
    <scope>NUCLEOTIDE SEQUENCE [LARGE SCALE GENOMIC DNA]</scope>
    <source>
        <strain evidence="2 3">KCTC 32217</strain>
    </source>
</reference>
<keyword evidence="3" id="KW-1185">Reference proteome</keyword>
<dbReference type="Pfam" id="PF07883">
    <property type="entry name" value="Cupin_2"/>
    <property type="match status" value="1"/>
</dbReference>
<accession>A0AAP2CEW1</accession>
<dbReference type="InterPro" id="IPR011051">
    <property type="entry name" value="RmlC_Cupin_sf"/>
</dbReference>
<dbReference type="PANTHER" id="PTHR36440">
    <property type="entry name" value="PUTATIVE (AFU_ORTHOLOGUE AFUA_8G07350)-RELATED"/>
    <property type="match status" value="1"/>
</dbReference>
<comment type="caution">
    <text evidence="2">The sequence shown here is derived from an EMBL/GenBank/DDBJ whole genome shotgun (WGS) entry which is preliminary data.</text>
</comment>
<evidence type="ECO:0000313" key="3">
    <source>
        <dbReference type="Proteomes" id="UP001319104"/>
    </source>
</evidence>
<dbReference type="RefSeq" id="WP_213944007.1">
    <property type="nucleotide sequence ID" value="NZ_JAHCMY010000001.1"/>
</dbReference>
<dbReference type="EMBL" id="JAHCMY010000001">
    <property type="protein sequence ID" value="MBS9523143.1"/>
    <property type="molecule type" value="Genomic_DNA"/>
</dbReference>
<evidence type="ECO:0000313" key="2">
    <source>
        <dbReference type="EMBL" id="MBS9523143.1"/>
    </source>
</evidence>
<protein>
    <submittedName>
        <fullName evidence="2">Cupin domain-containing protein</fullName>
    </submittedName>
</protein>
<name>A0AAP2CEW1_9BACT</name>
<dbReference type="InterPro" id="IPR013096">
    <property type="entry name" value="Cupin_2"/>
</dbReference>